<evidence type="ECO:0000256" key="6">
    <source>
        <dbReference type="ARBA" id="ARBA00022967"/>
    </source>
</evidence>
<evidence type="ECO:0000256" key="3">
    <source>
        <dbReference type="ARBA" id="ARBA00022519"/>
    </source>
</evidence>
<keyword evidence="2 8" id="KW-1003">Cell membrane</keyword>
<evidence type="ECO:0000256" key="2">
    <source>
        <dbReference type="ARBA" id="ARBA00022475"/>
    </source>
</evidence>
<evidence type="ECO:0000313" key="11">
    <source>
        <dbReference type="Proteomes" id="UP000664293"/>
    </source>
</evidence>
<evidence type="ECO:0000256" key="4">
    <source>
        <dbReference type="ARBA" id="ARBA00022741"/>
    </source>
</evidence>
<dbReference type="InterPro" id="IPR003439">
    <property type="entry name" value="ABC_transporter-like_ATP-bd"/>
</dbReference>
<dbReference type="InterPro" id="IPR015854">
    <property type="entry name" value="ABC_transpr_LolD-like"/>
</dbReference>
<dbReference type="SUPFAM" id="SSF52540">
    <property type="entry name" value="P-loop containing nucleoside triphosphate hydrolases"/>
    <property type="match status" value="1"/>
</dbReference>
<keyword evidence="4 8" id="KW-0547">Nucleotide-binding</keyword>
<dbReference type="InterPro" id="IPR017911">
    <property type="entry name" value="MacB-like_ATP-bd"/>
</dbReference>
<gene>
    <name evidence="8 10" type="primary">lolD</name>
    <name evidence="10" type="ORF">JF535_12825</name>
</gene>
<organism evidence="10 11">
    <name type="scientific">Microbulbifer salipaludis</name>
    <dbReference type="NCBI Taxonomy" id="187980"/>
    <lineage>
        <taxon>Bacteria</taxon>
        <taxon>Pseudomonadati</taxon>
        <taxon>Pseudomonadota</taxon>
        <taxon>Gammaproteobacteria</taxon>
        <taxon>Cellvibrionales</taxon>
        <taxon>Microbulbiferaceae</taxon>
        <taxon>Microbulbifer</taxon>
    </lineage>
</organism>
<dbReference type="PANTHER" id="PTHR24220">
    <property type="entry name" value="IMPORT ATP-BINDING PROTEIN"/>
    <property type="match status" value="1"/>
</dbReference>
<comment type="subcellular location">
    <subcellularLocation>
        <location evidence="8">Cell inner membrane</location>
        <topology evidence="8">Peripheral membrane protein</topology>
    </subcellularLocation>
</comment>
<comment type="caution">
    <text evidence="10">The sequence shown here is derived from an EMBL/GenBank/DDBJ whole genome shotgun (WGS) entry which is preliminary data.</text>
</comment>
<dbReference type="Gene3D" id="3.40.50.300">
    <property type="entry name" value="P-loop containing nucleotide triphosphate hydrolases"/>
    <property type="match status" value="1"/>
</dbReference>
<keyword evidence="5 8" id="KW-0067">ATP-binding</keyword>
<keyword evidence="6 8" id="KW-1278">Translocase</keyword>
<dbReference type="CDD" id="cd03255">
    <property type="entry name" value="ABC_MJ0796_LolCDE_FtsE"/>
    <property type="match status" value="1"/>
</dbReference>
<dbReference type="PANTHER" id="PTHR24220:SF689">
    <property type="entry name" value="LIPOPROTEIN-RELEASING SYSTEM ATP-BINDING PROTEIN LOLD"/>
    <property type="match status" value="1"/>
</dbReference>
<comment type="similarity">
    <text evidence="8">Belongs to the ABC transporter superfamily. Lipoprotein translocase (TC 3.A.1.125) family.</text>
</comment>
<dbReference type="GO" id="GO:0005524">
    <property type="term" value="F:ATP binding"/>
    <property type="evidence" value="ECO:0007669"/>
    <property type="project" value="UniProtKB-KW"/>
</dbReference>
<evidence type="ECO:0000256" key="5">
    <source>
        <dbReference type="ARBA" id="ARBA00022840"/>
    </source>
</evidence>
<dbReference type="EMBL" id="JAEKJR010000002">
    <property type="protein sequence ID" value="MBN8431735.1"/>
    <property type="molecule type" value="Genomic_DNA"/>
</dbReference>
<accession>A0ABS3E8U4</accession>
<dbReference type="EC" id="7.6.2.-" evidence="8"/>
<evidence type="ECO:0000256" key="1">
    <source>
        <dbReference type="ARBA" id="ARBA00022448"/>
    </source>
</evidence>
<dbReference type="RefSeq" id="WP_207002750.1">
    <property type="nucleotide sequence ID" value="NZ_JAEKJR010000002.1"/>
</dbReference>
<reference evidence="10 11" key="1">
    <citation type="submission" date="2020-12" db="EMBL/GenBank/DDBJ databases">
        <title>Oil enriched cultivation method for isolating marine PHA-producing bacteria.</title>
        <authorList>
            <person name="Zheng W."/>
            <person name="Yu S."/>
            <person name="Huang Y."/>
        </authorList>
    </citation>
    <scope>NUCLEOTIDE SEQUENCE [LARGE SCALE GENOMIC DNA]</scope>
    <source>
        <strain evidence="10 11">SN0-2</strain>
    </source>
</reference>
<keyword evidence="3 8" id="KW-0997">Cell inner membrane</keyword>
<evidence type="ECO:0000313" key="10">
    <source>
        <dbReference type="EMBL" id="MBN8431735.1"/>
    </source>
</evidence>
<comment type="subunit">
    <text evidence="8">The complex is composed of two ATP-binding proteins (LolD) and two transmembrane proteins (LolC and LolE).</text>
</comment>
<protein>
    <recommendedName>
        <fullName evidence="8">Lipoprotein-releasing system ATP-binding protein LolD</fullName>
        <ecNumber evidence="8">7.6.2.-</ecNumber>
    </recommendedName>
</protein>
<dbReference type="PROSITE" id="PS50893">
    <property type="entry name" value="ABC_TRANSPORTER_2"/>
    <property type="match status" value="1"/>
</dbReference>
<feature type="domain" description="ABC transporter" evidence="9">
    <location>
        <begin position="22"/>
        <end position="249"/>
    </location>
</feature>
<sequence>MNSQVEIHPEESRPQAAADVVLACHQLTKTYRQGANQLDVLRGVELQVPKGERLAIVGASGSGKSTLLNLLGGLDTPTSGEVWVEGKNLAALNANERGWLRNRSLGFVYQFHHLLNEFSALENVAMPLLIGKQSIAESRAAAQEMLEAVGLGQRLTHKPAQLSGGERQRVAIARALVARPACVLMDEPTGNLDRATARDIHKLMDRLNSETGISFVIVTHDPDLAGALDRCLHLVDGDLVPDGQHSGGA</sequence>
<dbReference type="PROSITE" id="PS00211">
    <property type="entry name" value="ABC_TRANSPORTER_1"/>
    <property type="match status" value="1"/>
</dbReference>
<dbReference type="InterPro" id="IPR027417">
    <property type="entry name" value="P-loop_NTPase"/>
</dbReference>
<keyword evidence="10" id="KW-0449">Lipoprotein</keyword>
<proteinExistence type="inferred from homology"/>
<comment type="function">
    <text evidence="8">Part of the ABC transporter complex LolCDE involved in the translocation of mature outer membrane-directed lipoproteins, from the inner membrane to the periplasmic chaperone, LolA. Responsible for the formation of the LolA-lipoprotein complex in an ATP-dependent manner.</text>
</comment>
<evidence type="ECO:0000259" key="9">
    <source>
        <dbReference type="PROSITE" id="PS50893"/>
    </source>
</evidence>
<dbReference type="InterPro" id="IPR017871">
    <property type="entry name" value="ABC_transporter-like_CS"/>
</dbReference>
<keyword evidence="1 8" id="KW-0813">Transport</keyword>
<evidence type="ECO:0000256" key="8">
    <source>
        <dbReference type="RuleBase" id="RU367068"/>
    </source>
</evidence>
<evidence type="ECO:0000256" key="7">
    <source>
        <dbReference type="ARBA" id="ARBA00023136"/>
    </source>
</evidence>
<dbReference type="NCBIfam" id="TIGR02211">
    <property type="entry name" value="LolD_lipo_ex"/>
    <property type="match status" value="1"/>
</dbReference>
<dbReference type="InterPro" id="IPR003593">
    <property type="entry name" value="AAA+_ATPase"/>
</dbReference>
<name>A0ABS3E8U4_9GAMM</name>
<dbReference type="SMART" id="SM00382">
    <property type="entry name" value="AAA"/>
    <property type="match status" value="1"/>
</dbReference>
<dbReference type="InterPro" id="IPR011924">
    <property type="entry name" value="LolD_lipo_ATP-bd"/>
</dbReference>
<keyword evidence="11" id="KW-1185">Reference proteome</keyword>
<dbReference type="Proteomes" id="UP000664293">
    <property type="component" value="Unassembled WGS sequence"/>
</dbReference>
<keyword evidence="7 8" id="KW-0472">Membrane</keyword>
<dbReference type="Pfam" id="PF00005">
    <property type="entry name" value="ABC_tran"/>
    <property type="match status" value="1"/>
</dbReference>